<feature type="compositionally biased region" description="Basic residues" evidence="1">
    <location>
        <begin position="27"/>
        <end position="42"/>
    </location>
</feature>
<dbReference type="EMBL" id="CM022228">
    <property type="protein sequence ID" value="KAF7092237.1"/>
    <property type="molecule type" value="Genomic_DNA"/>
</dbReference>
<reference evidence="2" key="2">
    <citation type="submission" date="2020-03" db="EMBL/GenBank/DDBJ databases">
        <title>The second near-complete assembly of the hexaploid bread wheat (Triticum aestivum) genome.</title>
        <authorList>
            <person name="Zimin A.V."/>
            <person name="Puiu D."/>
            <person name="Shumante A."/>
            <person name="Alonge M."/>
            <person name="Salzberg S.L."/>
        </authorList>
    </citation>
    <scope>NUCLEOTIDE SEQUENCE</scope>
    <source>
        <tissue evidence="2">Leaf</tissue>
    </source>
</reference>
<comment type="caution">
    <text evidence="2">The sequence shown here is derived from an EMBL/GenBank/DDBJ whole genome shotgun (WGS) entry which is preliminary data.</text>
</comment>
<dbReference type="AlphaFoldDB" id="A0A9R1LNR2"/>
<proteinExistence type="predicted"/>
<organism evidence="2">
    <name type="scientific">Triticum aestivum</name>
    <name type="common">Wheat</name>
    <dbReference type="NCBI Taxonomy" id="4565"/>
    <lineage>
        <taxon>Eukaryota</taxon>
        <taxon>Viridiplantae</taxon>
        <taxon>Streptophyta</taxon>
        <taxon>Embryophyta</taxon>
        <taxon>Tracheophyta</taxon>
        <taxon>Spermatophyta</taxon>
        <taxon>Magnoliopsida</taxon>
        <taxon>Liliopsida</taxon>
        <taxon>Poales</taxon>
        <taxon>Poaceae</taxon>
        <taxon>BOP clade</taxon>
        <taxon>Pooideae</taxon>
        <taxon>Triticodae</taxon>
        <taxon>Triticeae</taxon>
        <taxon>Triticinae</taxon>
        <taxon>Triticum</taxon>
    </lineage>
</organism>
<protein>
    <submittedName>
        <fullName evidence="2">Uncharacterized protein</fullName>
    </submittedName>
</protein>
<gene>
    <name evidence="2" type="ORF">CFC21_094743</name>
</gene>
<feature type="compositionally biased region" description="Low complexity" evidence="1">
    <location>
        <begin position="1"/>
        <end position="20"/>
    </location>
</feature>
<evidence type="ECO:0000313" key="2">
    <source>
        <dbReference type="EMBL" id="KAF7092237.1"/>
    </source>
</evidence>
<accession>A0A9R1LNR2</accession>
<feature type="non-terminal residue" evidence="2">
    <location>
        <position position="42"/>
    </location>
</feature>
<name>A0A9R1LNR2_WHEAT</name>
<reference evidence="2" key="1">
    <citation type="journal article" date="2017" name="Gigascience">
        <title>The first near-complete assembly of the hexaploid bread wheat genome, Triticum aestivum.</title>
        <authorList>
            <person name="Zimin A.V."/>
            <person name="Puiu D."/>
            <person name="Hall R."/>
            <person name="Kingan S."/>
            <person name="Clavijo B.J."/>
            <person name="Salzberg S.L."/>
        </authorList>
    </citation>
    <scope>NUCLEOTIDE SEQUENCE</scope>
    <source>
        <tissue evidence="2">Leaf</tissue>
    </source>
</reference>
<dbReference type="Proteomes" id="UP000815260">
    <property type="component" value="Chromosome 6D"/>
</dbReference>
<feature type="non-terminal residue" evidence="2">
    <location>
        <position position="1"/>
    </location>
</feature>
<sequence length="42" mass="4338">AAAARSMLRSSASLLRAAPAGTSSSAARHRFNARRVRPIASS</sequence>
<feature type="region of interest" description="Disordered" evidence="1">
    <location>
        <begin position="1"/>
        <end position="42"/>
    </location>
</feature>
<evidence type="ECO:0000256" key="1">
    <source>
        <dbReference type="SAM" id="MobiDB-lite"/>
    </source>
</evidence>